<dbReference type="PANTHER" id="PTHR40459">
    <property type="entry name" value="CONSERVED HYPOTHETICAL ALANINE AND LEUCINE RICH PROTEIN"/>
    <property type="match status" value="1"/>
</dbReference>
<feature type="domain" description="DUF2520" evidence="2">
    <location>
        <begin position="124"/>
        <end position="248"/>
    </location>
</feature>
<evidence type="ECO:0000259" key="1">
    <source>
        <dbReference type="Pfam" id="PF03807"/>
    </source>
</evidence>
<protein>
    <submittedName>
        <fullName evidence="3">DUF2520 domain-containing protein</fullName>
    </submittedName>
</protein>
<dbReference type="EMBL" id="BAABGY010000007">
    <property type="protein sequence ID" value="GAA4329894.1"/>
    <property type="molecule type" value="Genomic_DNA"/>
</dbReference>
<dbReference type="RefSeq" id="WP_345255595.1">
    <property type="nucleotide sequence ID" value="NZ_BAABGY010000007.1"/>
</dbReference>
<dbReference type="Pfam" id="PF10728">
    <property type="entry name" value="DUF2520"/>
    <property type="match status" value="1"/>
</dbReference>
<dbReference type="InterPro" id="IPR036291">
    <property type="entry name" value="NAD(P)-bd_dom_sf"/>
</dbReference>
<accession>A0ABP8GU09</accession>
<dbReference type="Pfam" id="PF03807">
    <property type="entry name" value="F420_oxidored"/>
    <property type="match status" value="1"/>
</dbReference>
<reference evidence="4" key="1">
    <citation type="journal article" date="2019" name="Int. J. Syst. Evol. Microbiol.">
        <title>The Global Catalogue of Microorganisms (GCM) 10K type strain sequencing project: providing services to taxonomists for standard genome sequencing and annotation.</title>
        <authorList>
            <consortium name="The Broad Institute Genomics Platform"/>
            <consortium name="The Broad Institute Genome Sequencing Center for Infectious Disease"/>
            <person name="Wu L."/>
            <person name="Ma J."/>
        </authorList>
    </citation>
    <scope>NUCLEOTIDE SEQUENCE [LARGE SCALE GENOMIC DNA]</scope>
    <source>
        <strain evidence="4">JCM 17919</strain>
    </source>
</reference>
<dbReference type="Gene3D" id="3.40.50.720">
    <property type="entry name" value="NAD(P)-binding Rossmann-like Domain"/>
    <property type="match status" value="1"/>
</dbReference>
<dbReference type="Gene3D" id="1.10.1040.20">
    <property type="entry name" value="ProC-like, C-terminal domain"/>
    <property type="match status" value="1"/>
</dbReference>
<proteinExistence type="predicted"/>
<sequence>MNIVIIGTGNTATILGRKLKAAGHGILQVYGRDAAAASALAYELDTESTNYWSVVRRDADLYLLAVSDVAVDEVKQELQFADGTVVHTAAAVPLDGLRGSADHYGVFYPLQSLQKNSIRLPETPIIIDASDQATLHQLERLAHSISDRVVTASDADRLRLHLAAVFCNNFTNHLYALMEDWCAREGLDFTLLRPLILETAERVQTLSPRESQTGPALRNDTVTLERHLALLEEHPLLKELYVLMTRSIQAGLKPLY</sequence>
<organism evidence="3 4">
    <name type="scientific">Flaviaesturariibacter amylovorans</name>
    <dbReference type="NCBI Taxonomy" id="1084520"/>
    <lineage>
        <taxon>Bacteria</taxon>
        <taxon>Pseudomonadati</taxon>
        <taxon>Bacteroidota</taxon>
        <taxon>Chitinophagia</taxon>
        <taxon>Chitinophagales</taxon>
        <taxon>Chitinophagaceae</taxon>
        <taxon>Flaviaestuariibacter</taxon>
    </lineage>
</organism>
<dbReference type="Proteomes" id="UP001501725">
    <property type="component" value="Unassembled WGS sequence"/>
</dbReference>
<dbReference type="SUPFAM" id="SSF48179">
    <property type="entry name" value="6-phosphogluconate dehydrogenase C-terminal domain-like"/>
    <property type="match status" value="1"/>
</dbReference>
<dbReference type="InterPro" id="IPR018931">
    <property type="entry name" value="DUF2520"/>
</dbReference>
<feature type="domain" description="Pyrroline-5-carboxylate reductase catalytic N-terminal" evidence="1">
    <location>
        <begin position="3"/>
        <end position="90"/>
    </location>
</feature>
<evidence type="ECO:0000313" key="4">
    <source>
        <dbReference type="Proteomes" id="UP001501725"/>
    </source>
</evidence>
<name>A0ABP8GU09_9BACT</name>
<dbReference type="PANTHER" id="PTHR40459:SF1">
    <property type="entry name" value="CONSERVED HYPOTHETICAL ALANINE AND LEUCINE RICH PROTEIN"/>
    <property type="match status" value="1"/>
</dbReference>
<dbReference type="InterPro" id="IPR037108">
    <property type="entry name" value="TM1727-like_C_sf"/>
</dbReference>
<evidence type="ECO:0000259" key="2">
    <source>
        <dbReference type="Pfam" id="PF10728"/>
    </source>
</evidence>
<evidence type="ECO:0000313" key="3">
    <source>
        <dbReference type="EMBL" id="GAA4329894.1"/>
    </source>
</evidence>
<comment type="caution">
    <text evidence="3">The sequence shown here is derived from an EMBL/GenBank/DDBJ whole genome shotgun (WGS) entry which is preliminary data.</text>
</comment>
<dbReference type="InterPro" id="IPR028939">
    <property type="entry name" value="P5C_Rdtase_cat_N"/>
</dbReference>
<gene>
    <name evidence="3" type="ORF">GCM10023184_20780</name>
</gene>
<dbReference type="SUPFAM" id="SSF51735">
    <property type="entry name" value="NAD(P)-binding Rossmann-fold domains"/>
    <property type="match status" value="1"/>
</dbReference>
<keyword evidence="4" id="KW-1185">Reference proteome</keyword>
<dbReference type="InterPro" id="IPR008927">
    <property type="entry name" value="6-PGluconate_DH-like_C_sf"/>
</dbReference>